<name>B9M5S2_GEODF</name>
<dbReference type="PANTHER" id="PTHR42899">
    <property type="entry name" value="SPERMATOGENESIS-ASSOCIATED PROTEIN 20"/>
    <property type="match status" value="1"/>
</dbReference>
<dbReference type="HOGENOM" id="CLU_014051_4_1_7"/>
<evidence type="ECO:0000313" key="3">
    <source>
        <dbReference type="Proteomes" id="UP000007721"/>
    </source>
</evidence>
<gene>
    <name evidence="2" type="primary">yyaL</name>
    <name evidence="2" type="ordered locus">Geob_3488</name>
</gene>
<dbReference type="InterPro" id="IPR004879">
    <property type="entry name" value="Ssp411-like_TRX"/>
</dbReference>
<dbReference type="PANTHER" id="PTHR42899:SF1">
    <property type="entry name" value="SPERMATOGENESIS-ASSOCIATED PROTEIN 20"/>
    <property type="match status" value="1"/>
</dbReference>
<dbReference type="InterPro" id="IPR024705">
    <property type="entry name" value="Ssp411"/>
</dbReference>
<dbReference type="Gene3D" id="3.40.30.10">
    <property type="entry name" value="Glutaredoxin"/>
    <property type="match status" value="1"/>
</dbReference>
<dbReference type="CDD" id="cd02955">
    <property type="entry name" value="SSP411"/>
    <property type="match status" value="1"/>
</dbReference>
<dbReference type="STRING" id="316067.Geob_3488"/>
<dbReference type="Pfam" id="PF03190">
    <property type="entry name" value="Thioredox_DsbH"/>
    <property type="match status" value="1"/>
</dbReference>
<evidence type="ECO:0000259" key="1">
    <source>
        <dbReference type="Pfam" id="PF03190"/>
    </source>
</evidence>
<dbReference type="InterPro" id="IPR012341">
    <property type="entry name" value="6hp_glycosidase-like_sf"/>
</dbReference>
<dbReference type="InterPro" id="IPR036249">
    <property type="entry name" value="Thioredoxin-like_sf"/>
</dbReference>
<reference evidence="2 3" key="1">
    <citation type="submission" date="2009-01" db="EMBL/GenBank/DDBJ databases">
        <title>Complete sequence of Geobacter sp. FRC-32.</title>
        <authorList>
            <consortium name="US DOE Joint Genome Institute"/>
            <person name="Lucas S."/>
            <person name="Copeland A."/>
            <person name="Lapidus A."/>
            <person name="Glavina del Rio T."/>
            <person name="Dalin E."/>
            <person name="Tice H."/>
            <person name="Bruce D."/>
            <person name="Goodwin L."/>
            <person name="Pitluck S."/>
            <person name="Saunders E."/>
            <person name="Brettin T."/>
            <person name="Detter J.C."/>
            <person name="Han C."/>
            <person name="Larimer F."/>
            <person name="Land M."/>
            <person name="Hauser L."/>
            <person name="Kyrpides N."/>
            <person name="Ovchinnikova G."/>
            <person name="Kostka J."/>
            <person name="Richardson P."/>
        </authorList>
    </citation>
    <scope>NUCLEOTIDE SEQUENCE [LARGE SCALE GENOMIC DNA]</scope>
    <source>
        <strain evidence="3">DSM 22248 / JCM 15807 / FRC-32</strain>
    </source>
</reference>
<keyword evidence="3" id="KW-1185">Reference proteome</keyword>
<proteinExistence type="predicted"/>
<dbReference type="OrthoDB" id="9762614at2"/>
<dbReference type="EMBL" id="CP001390">
    <property type="protein sequence ID" value="ACM21831.1"/>
    <property type="molecule type" value="Genomic_DNA"/>
</dbReference>
<accession>B9M5S2</accession>
<sequence length="705" mass="78449">MAAHGGFHDENEKLHRLASLDKSRIPADGGADFNRLIFADSPYLLQHAENPVDWFQWGEEAFAKARAEDKPIFLSIGYATCHWCHVMAHESFEDREVAKALNDSFVAIKVDREERPDIDDQFMAVAQMISGSGGWPLNVLLTPDKKPFFAATYLPKERRMGVPGIIDLLERISRFWQRERDKVEESCSTIMASLERLNRTEPAYAGGELEEAAFNQLAAMYDDDWGGFGQAPKFPMPHYISFLLRCWKAGRPEALQMAEHTLTRMRQGGIYDQLGFGIHRYSVDRQWLVPHFEKMLYDQALVAIAFAEAFQATGKNYYREVVREILNYCLVEMTGIDGGFCSAQDADTEGQEGKFYLWAAAEVKEVLGEEAARLFCRLFDITEKGNFEGKNILHLPVSIASFADREGLIAESFKGELIKWRAKLLTVRQKRVRPLRDAKVLTAWNGLLIAALAKGYGVTGDETYLRAAESAVTIILEKLQTKEGRLSRSYHLGQAKIPAFLEDYAFLGWGLLELYQVSLHQGYLFQALRLARDMIRLFSAPGGGFYDNGMDAEEVLIRQKNAYDGAMPSGNSIAAMNLLRLGKILKDDSLETAGEHGVGAFLGNALQQPAGYLQLIMAHDYQHAEKIEITLAGAREGAEIRALLATVNRHFIAGLVLRHAEDGDAGAGTMEAPAVGAAAYICASGACRPPVTTADELESLLVELE</sequence>
<dbReference type="SUPFAM" id="SSF52833">
    <property type="entry name" value="Thioredoxin-like"/>
    <property type="match status" value="1"/>
</dbReference>
<dbReference type="AlphaFoldDB" id="B9M5S2"/>
<feature type="domain" description="Spermatogenesis-associated protein 20-like TRX" evidence="1">
    <location>
        <begin position="34"/>
        <end position="194"/>
    </location>
</feature>
<dbReference type="Gene3D" id="1.50.10.10">
    <property type="match status" value="2"/>
</dbReference>
<dbReference type="SUPFAM" id="SSF48208">
    <property type="entry name" value="Six-hairpin glycosidases"/>
    <property type="match status" value="1"/>
</dbReference>
<dbReference type="KEGG" id="geo:Geob_3488"/>
<dbReference type="eggNOG" id="COG1331">
    <property type="taxonomic scope" value="Bacteria"/>
</dbReference>
<protein>
    <submittedName>
        <fullName evidence="2">Thioredoxin domain protein YyaL</fullName>
    </submittedName>
</protein>
<dbReference type="GO" id="GO:0005975">
    <property type="term" value="P:carbohydrate metabolic process"/>
    <property type="evidence" value="ECO:0007669"/>
    <property type="project" value="InterPro"/>
</dbReference>
<dbReference type="PIRSF" id="PIRSF006402">
    <property type="entry name" value="UCP006402_thioredoxin"/>
    <property type="match status" value="1"/>
</dbReference>
<organism evidence="2 3">
    <name type="scientific">Geotalea daltonii (strain DSM 22248 / JCM 15807 / FRC-32)</name>
    <name type="common">Geobacter daltonii</name>
    <dbReference type="NCBI Taxonomy" id="316067"/>
    <lineage>
        <taxon>Bacteria</taxon>
        <taxon>Pseudomonadati</taxon>
        <taxon>Thermodesulfobacteriota</taxon>
        <taxon>Desulfuromonadia</taxon>
        <taxon>Geobacterales</taxon>
        <taxon>Geobacteraceae</taxon>
        <taxon>Geotalea</taxon>
    </lineage>
</organism>
<dbReference type="InterPro" id="IPR008928">
    <property type="entry name" value="6-hairpin_glycosidase_sf"/>
</dbReference>
<dbReference type="RefSeq" id="WP_012648559.1">
    <property type="nucleotide sequence ID" value="NC_011979.1"/>
</dbReference>
<evidence type="ECO:0000313" key="2">
    <source>
        <dbReference type="EMBL" id="ACM21831.1"/>
    </source>
</evidence>
<dbReference type="Proteomes" id="UP000007721">
    <property type="component" value="Chromosome"/>
</dbReference>